<dbReference type="PANTHER" id="PTHR44379">
    <property type="entry name" value="OXIDOREDUCTASE WITH IRON-SULFUR SUBUNIT"/>
    <property type="match status" value="1"/>
</dbReference>
<keyword evidence="8" id="KW-1185">Reference proteome</keyword>
<dbReference type="InterPro" id="IPR036884">
    <property type="entry name" value="2Fe-2S-bd_dom_sf"/>
</dbReference>
<dbReference type="InterPro" id="IPR001041">
    <property type="entry name" value="2Fe-2S_ferredoxin-type"/>
</dbReference>
<evidence type="ECO:0000256" key="5">
    <source>
        <dbReference type="ARBA" id="ARBA00023014"/>
    </source>
</evidence>
<dbReference type="RefSeq" id="WP_092590754.1">
    <property type="nucleotide sequence ID" value="NZ_FMWL01000008.1"/>
</dbReference>
<reference evidence="7 8" key="1">
    <citation type="submission" date="2016-10" db="EMBL/GenBank/DDBJ databases">
        <authorList>
            <person name="de Groot N.N."/>
        </authorList>
    </citation>
    <scope>NUCLEOTIDE SEQUENCE [LARGE SCALE GENOMIC DNA]</scope>
    <source>
        <strain evidence="7 8">DSM 2784</strain>
    </source>
</reference>
<evidence type="ECO:0000256" key="4">
    <source>
        <dbReference type="ARBA" id="ARBA00023004"/>
    </source>
</evidence>
<dbReference type="EMBL" id="FMWL01000008">
    <property type="protein sequence ID" value="SCZ79593.1"/>
    <property type="molecule type" value="Genomic_DNA"/>
</dbReference>
<dbReference type="InterPro" id="IPR006058">
    <property type="entry name" value="2Fe2S_fd_BS"/>
</dbReference>
<evidence type="ECO:0000256" key="3">
    <source>
        <dbReference type="ARBA" id="ARBA00023002"/>
    </source>
</evidence>
<keyword evidence="4" id="KW-0408">Iron</keyword>
<protein>
    <submittedName>
        <fullName evidence="7">Carbon-monoxide dehydrogenase small subunit</fullName>
    </submittedName>
</protein>
<dbReference type="PANTHER" id="PTHR44379:SF8">
    <property type="entry name" value="XANTHINE DEHYDROGENASE IRON-SULFUR-BINDING SUBUNIT XDHC-RELATED"/>
    <property type="match status" value="1"/>
</dbReference>
<evidence type="ECO:0000313" key="7">
    <source>
        <dbReference type="EMBL" id="SCZ79593.1"/>
    </source>
</evidence>
<dbReference type="PROSITE" id="PS51085">
    <property type="entry name" value="2FE2S_FER_2"/>
    <property type="match status" value="1"/>
</dbReference>
<keyword evidence="2" id="KW-0479">Metal-binding</keyword>
<proteinExistence type="predicted"/>
<dbReference type="STRING" id="1120920.SAMN03080599_01834"/>
<keyword evidence="5" id="KW-0411">Iron-sulfur</keyword>
<dbReference type="Gene3D" id="1.10.150.120">
    <property type="entry name" value="[2Fe-2S]-binding domain"/>
    <property type="match status" value="1"/>
</dbReference>
<dbReference type="OrthoDB" id="9796880at2"/>
<evidence type="ECO:0000256" key="2">
    <source>
        <dbReference type="ARBA" id="ARBA00022723"/>
    </source>
</evidence>
<keyword evidence="1" id="KW-0001">2Fe-2S</keyword>
<dbReference type="CDD" id="cd00207">
    <property type="entry name" value="fer2"/>
    <property type="match status" value="1"/>
</dbReference>
<sequence>MRINFTLNHKQVSAEVEPLERLIDMLRNQFGLTSVKEGCSEGECGACTVLIDDLAVTSCTTLAMQVNGCSVVTTEGLKDSGEYDDLQKSFVEHGAVQCGYCTPGMIMSVKALLLSSPSPSQEEIIRSIEGNLCRCTGYHPIIKAVKALQGGELHD</sequence>
<evidence type="ECO:0000313" key="8">
    <source>
        <dbReference type="Proteomes" id="UP000199208"/>
    </source>
</evidence>
<dbReference type="SUPFAM" id="SSF47741">
    <property type="entry name" value="CO dehydrogenase ISP C-domain like"/>
    <property type="match status" value="1"/>
</dbReference>
<dbReference type="GO" id="GO:0046872">
    <property type="term" value="F:metal ion binding"/>
    <property type="evidence" value="ECO:0007669"/>
    <property type="project" value="UniProtKB-KW"/>
</dbReference>
<gene>
    <name evidence="7" type="ORF">SAMN03080599_01834</name>
</gene>
<feature type="domain" description="2Fe-2S ferredoxin-type" evidence="6">
    <location>
        <begin position="1"/>
        <end position="77"/>
    </location>
</feature>
<dbReference type="Gene3D" id="3.10.20.30">
    <property type="match status" value="1"/>
</dbReference>
<dbReference type="InterPro" id="IPR002888">
    <property type="entry name" value="2Fe-2S-bd"/>
</dbReference>
<dbReference type="Pfam" id="PF01799">
    <property type="entry name" value="Fer2_2"/>
    <property type="match status" value="1"/>
</dbReference>
<dbReference type="GO" id="GO:0016491">
    <property type="term" value="F:oxidoreductase activity"/>
    <property type="evidence" value="ECO:0007669"/>
    <property type="project" value="UniProtKB-KW"/>
</dbReference>
<dbReference type="InterPro" id="IPR051452">
    <property type="entry name" value="Diverse_Oxidoreductases"/>
</dbReference>
<dbReference type="AlphaFoldDB" id="A0A1G5S007"/>
<organism evidence="7 8">
    <name type="scientific">Acidaminobacter hydrogenoformans DSM 2784</name>
    <dbReference type="NCBI Taxonomy" id="1120920"/>
    <lineage>
        <taxon>Bacteria</taxon>
        <taxon>Bacillati</taxon>
        <taxon>Bacillota</taxon>
        <taxon>Clostridia</taxon>
        <taxon>Peptostreptococcales</taxon>
        <taxon>Acidaminobacteraceae</taxon>
        <taxon>Acidaminobacter</taxon>
    </lineage>
</organism>
<dbReference type="InterPro" id="IPR012675">
    <property type="entry name" value="Beta-grasp_dom_sf"/>
</dbReference>
<dbReference type="SUPFAM" id="SSF54292">
    <property type="entry name" value="2Fe-2S ferredoxin-like"/>
    <property type="match status" value="1"/>
</dbReference>
<dbReference type="GO" id="GO:0051537">
    <property type="term" value="F:2 iron, 2 sulfur cluster binding"/>
    <property type="evidence" value="ECO:0007669"/>
    <property type="project" value="UniProtKB-KW"/>
</dbReference>
<accession>A0A1G5S007</accession>
<keyword evidence="3" id="KW-0560">Oxidoreductase</keyword>
<name>A0A1G5S007_9FIRM</name>
<dbReference type="Pfam" id="PF00111">
    <property type="entry name" value="Fer2"/>
    <property type="match status" value="1"/>
</dbReference>
<evidence type="ECO:0000259" key="6">
    <source>
        <dbReference type="PROSITE" id="PS51085"/>
    </source>
</evidence>
<dbReference type="PROSITE" id="PS00197">
    <property type="entry name" value="2FE2S_FER_1"/>
    <property type="match status" value="1"/>
</dbReference>
<dbReference type="InterPro" id="IPR036010">
    <property type="entry name" value="2Fe-2S_ferredoxin-like_sf"/>
</dbReference>
<evidence type="ECO:0000256" key="1">
    <source>
        <dbReference type="ARBA" id="ARBA00022714"/>
    </source>
</evidence>
<dbReference type="Proteomes" id="UP000199208">
    <property type="component" value="Unassembled WGS sequence"/>
</dbReference>